<feature type="region of interest" description="Disordered" evidence="1">
    <location>
        <begin position="53"/>
        <end position="76"/>
    </location>
</feature>
<dbReference type="OrthoDB" id="5625523at2"/>
<protein>
    <submittedName>
        <fullName evidence="2">DUF1840 domain-containing protein</fullName>
    </submittedName>
</protein>
<keyword evidence="3" id="KW-1185">Reference proteome</keyword>
<dbReference type="EMBL" id="VWXX01000056">
    <property type="protein sequence ID" value="KAA6182030.1"/>
    <property type="molecule type" value="Genomic_DNA"/>
</dbReference>
<dbReference type="AlphaFoldDB" id="A0A5M8FDP7"/>
<sequence>MLITFTTPVHADITMFGDVAKALIHMMGHSGSVPGAILAEDVPRALEKLKAAVARNPESPLNPARDAEDDDTRGQSVSLAHRALPLIDLLEAAAREEKNVMWSS</sequence>
<proteinExistence type="predicted"/>
<comment type="caution">
    <text evidence="2">The sequence shown here is derived from an EMBL/GenBank/DDBJ whole genome shotgun (WGS) entry which is preliminary data.</text>
</comment>
<accession>A0A5M8FDP7</accession>
<evidence type="ECO:0000256" key="1">
    <source>
        <dbReference type="SAM" id="MobiDB-lite"/>
    </source>
</evidence>
<gene>
    <name evidence="2" type="ORF">F2Q65_18580</name>
</gene>
<organism evidence="2 3">
    <name type="scientific">Thiohalocapsa marina</name>
    <dbReference type="NCBI Taxonomy" id="424902"/>
    <lineage>
        <taxon>Bacteria</taxon>
        <taxon>Pseudomonadati</taxon>
        <taxon>Pseudomonadota</taxon>
        <taxon>Gammaproteobacteria</taxon>
        <taxon>Chromatiales</taxon>
        <taxon>Chromatiaceae</taxon>
        <taxon>Thiohalocapsa</taxon>
    </lineage>
</organism>
<evidence type="ECO:0000313" key="2">
    <source>
        <dbReference type="EMBL" id="KAA6182030.1"/>
    </source>
</evidence>
<name>A0A5M8FDP7_9GAMM</name>
<dbReference type="InterPro" id="IPR014991">
    <property type="entry name" value="DUF1840"/>
</dbReference>
<evidence type="ECO:0000313" key="3">
    <source>
        <dbReference type="Proteomes" id="UP000322981"/>
    </source>
</evidence>
<dbReference type="RefSeq" id="WP_150094888.1">
    <property type="nucleotide sequence ID" value="NZ_JBFUOH010000139.1"/>
</dbReference>
<reference evidence="2 3" key="1">
    <citation type="submission" date="2019-09" db="EMBL/GenBank/DDBJ databases">
        <title>Whole-genome sequence of the purple sulfur bacterium Thiohalocapsa marina DSM 19078.</title>
        <authorList>
            <person name="Kyndt J.A."/>
            <person name="Meyer T.E."/>
        </authorList>
    </citation>
    <scope>NUCLEOTIDE SEQUENCE [LARGE SCALE GENOMIC DNA]</scope>
    <source>
        <strain evidence="2 3">DSM 19078</strain>
    </source>
</reference>
<dbReference type="Pfam" id="PF08895">
    <property type="entry name" value="DUF1840"/>
    <property type="match status" value="1"/>
</dbReference>
<dbReference type="Proteomes" id="UP000322981">
    <property type="component" value="Unassembled WGS sequence"/>
</dbReference>